<dbReference type="PANTHER" id="PTHR43196">
    <property type="entry name" value="SULFATE ADENYLYLTRANSFERASE SUBUNIT 2"/>
    <property type="match status" value="1"/>
</dbReference>
<dbReference type="EMBL" id="CP003531">
    <property type="protein sequence ID" value="AFK51377.1"/>
    <property type="molecule type" value="Genomic_DNA"/>
</dbReference>
<protein>
    <submittedName>
        <fullName evidence="2">Phosphoadenosine phosphosulfate reductase</fullName>
    </submittedName>
</protein>
<dbReference type="InterPro" id="IPR050128">
    <property type="entry name" value="Sulfate_adenylyltrnsfr_sub2"/>
</dbReference>
<organism evidence="2 3">
    <name type="scientific">Thermogladius calderae (strain DSM 22663 / VKM B-2946 / 1633)</name>
    <dbReference type="NCBI Taxonomy" id="1184251"/>
    <lineage>
        <taxon>Archaea</taxon>
        <taxon>Thermoproteota</taxon>
        <taxon>Thermoprotei</taxon>
        <taxon>Desulfurococcales</taxon>
        <taxon>Desulfurococcaceae</taxon>
        <taxon>Thermogladius</taxon>
    </lineage>
</organism>
<dbReference type="KEGG" id="thg:TCELL_0954"/>
<reference evidence="2 3" key="1">
    <citation type="journal article" date="2012" name="J. Bacteriol.">
        <title>Complete genome sequence of the hyperthermophilic cellulolytic Crenarchaeon 'Thermogladius cellulolyticus' 1633.</title>
        <authorList>
            <person name="Mardanov A.V."/>
            <person name="Kochetkova T.V."/>
            <person name="Beletsky A.V."/>
            <person name="Bonch-Osmolovskaya E.A."/>
            <person name="Ravin N.V."/>
            <person name="Skryabin K.G."/>
        </authorList>
    </citation>
    <scope>NUCLEOTIDE SEQUENCE [LARGE SCALE GENOMIC DNA]</scope>
    <source>
        <strain evidence="3">DSM 22663 / VKM B-2946 / 1633</strain>
    </source>
</reference>
<dbReference type="PANTHER" id="PTHR43196:SF2">
    <property type="entry name" value="PHOSPHOADENOSINE PHOSPHOSULFATE REDUCTASE"/>
    <property type="match status" value="1"/>
</dbReference>
<dbReference type="NCBIfam" id="NF006351">
    <property type="entry name" value="PRK08576.1"/>
    <property type="match status" value="1"/>
</dbReference>
<name>I3TF39_THEC1</name>
<evidence type="ECO:0000313" key="3">
    <source>
        <dbReference type="Proteomes" id="UP000005270"/>
    </source>
</evidence>
<dbReference type="eggNOG" id="arCOG00072">
    <property type="taxonomic scope" value="Archaea"/>
</dbReference>
<gene>
    <name evidence="2" type="ordered locus">TCELL_0954</name>
</gene>
<accession>I3TF39</accession>
<evidence type="ECO:0000259" key="1">
    <source>
        <dbReference type="Pfam" id="PF01507"/>
    </source>
</evidence>
<dbReference type="STRING" id="1184251.TCELL_0954"/>
<proteinExistence type="predicted"/>
<feature type="domain" description="Phosphoadenosine phosphosulphate reductase" evidence="1">
    <location>
        <begin position="234"/>
        <end position="404"/>
    </location>
</feature>
<dbReference type="InterPro" id="IPR014729">
    <property type="entry name" value="Rossmann-like_a/b/a_fold"/>
</dbReference>
<dbReference type="InParanoid" id="I3TF39"/>
<dbReference type="HOGENOM" id="CLU_632571_0_0_2"/>
<evidence type="ECO:0000313" key="2">
    <source>
        <dbReference type="EMBL" id="AFK51377.1"/>
    </source>
</evidence>
<dbReference type="SUPFAM" id="SSF52402">
    <property type="entry name" value="Adenine nucleotide alpha hydrolases-like"/>
    <property type="match status" value="1"/>
</dbReference>
<dbReference type="Pfam" id="PF01507">
    <property type="entry name" value="PAPS_reduct"/>
    <property type="match status" value="1"/>
</dbReference>
<sequence>MYVIATRASSDKDALEHVVERFYPGWGIQVVSLGGVRSSEALAEGLQGLDGRALYKLYIANKEDAESGVLPSRYSPTTVVHVVGKARVRNMRLEEIRHEVEKARAKLRLRLYFENGSYKFAPTLPIARPVLEEPEVYHDIMAFRVPEFAKSVVGLEPGWYIALRDVGGRHVVFSRGEPAGFFKIRDNLGVEPYNGRKPESVNIVDLAEANREFVLKLVEATLDWVKSLGDYDHVLVPWSGGKDSTMALYLALKLFGRSRVSPVFVDIDVDFPENKLFVEEVSSQLGIDLVVKRLELKPHLLVNGLPEHSNRWCSRLKVSKLEEAYGEVCSGGARCLVLVGDRDVESESRSSKPPFFTKGNLTYAYPLKQWSTLLLQVATVVLGVPLNPLYEQGFYRLGCYICPSLRGWEVELIKNSPRLNWLLGEESFREFLKKREFTSNS</sequence>
<dbReference type="InterPro" id="IPR002500">
    <property type="entry name" value="PAPS_reduct_dom"/>
</dbReference>
<dbReference type="GO" id="GO:0003824">
    <property type="term" value="F:catalytic activity"/>
    <property type="evidence" value="ECO:0007669"/>
    <property type="project" value="InterPro"/>
</dbReference>
<dbReference type="AlphaFoldDB" id="I3TF39"/>
<dbReference type="Proteomes" id="UP000005270">
    <property type="component" value="Chromosome"/>
</dbReference>
<dbReference type="Gene3D" id="3.40.50.620">
    <property type="entry name" value="HUPs"/>
    <property type="match status" value="1"/>
</dbReference>
<keyword evidence="3" id="KW-1185">Reference proteome</keyword>